<dbReference type="Proteomes" id="UP000792457">
    <property type="component" value="Unassembled WGS sequence"/>
</dbReference>
<dbReference type="CDD" id="cd00096">
    <property type="entry name" value="Ig"/>
    <property type="match status" value="1"/>
</dbReference>
<dbReference type="GO" id="GO:0030154">
    <property type="term" value="P:cell differentiation"/>
    <property type="evidence" value="ECO:0007669"/>
    <property type="project" value="UniProtKB-ARBA"/>
</dbReference>
<dbReference type="Pfam" id="PF00041">
    <property type="entry name" value="fn3"/>
    <property type="match status" value="1"/>
</dbReference>
<evidence type="ECO:0000313" key="5">
    <source>
        <dbReference type="Proteomes" id="UP000792457"/>
    </source>
</evidence>
<dbReference type="InterPro" id="IPR007110">
    <property type="entry name" value="Ig-like_dom"/>
</dbReference>
<dbReference type="AlphaFoldDB" id="A0A8K0P830"/>
<keyword evidence="5" id="KW-1185">Reference proteome</keyword>
<dbReference type="CDD" id="cd00063">
    <property type="entry name" value="FN3"/>
    <property type="match status" value="1"/>
</dbReference>
<evidence type="ECO:0000259" key="2">
    <source>
        <dbReference type="PROSITE" id="PS50835"/>
    </source>
</evidence>
<dbReference type="InterPro" id="IPR013098">
    <property type="entry name" value="Ig_I-set"/>
</dbReference>
<gene>
    <name evidence="4" type="ORF">J437_LFUL007359</name>
</gene>
<evidence type="ECO:0000256" key="1">
    <source>
        <dbReference type="SAM" id="MobiDB-lite"/>
    </source>
</evidence>
<dbReference type="InterPro" id="IPR003961">
    <property type="entry name" value="FN3_dom"/>
</dbReference>
<dbReference type="SUPFAM" id="SSF48726">
    <property type="entry name" value="Immunoglobulin"/>
    <property type="match status" value="1"/>
</dbReference>
<proteinExistence type="predicted"/>
<dbReference type="InterPro" id="IPR036116">
    <property type="entry name" value="FN3_sf"/>
</dbReference>
<dbReference type="Gene3D" id="2.60.40.10">
    <property type="entry name" value="Immunoglobulins"/>
    <property type="match status" value="2"/>
</dbReference>
<sequence length="232" mass="25975">MLQVVWSRGKHPISASQRISRKVIGSRHSLLFQKVIAHDLTTYSCTATNALGSDQRTVLLTGVAREAVFKSDVSSAEEDSFTLIWEVESYTTIINFKLEFRKVNPSNWTELVIPADGASALVHSKRFTLRGLSRASTYEAVVRSRNEYGWSPPSEVFPFNTKGGSAEQMDTTEVTSQSGDDVEGESGVDVEQVEEKAAIQSAIPRPHWTQGEHVAPKRLRFYHRREADRVFC</sequence>
<dbReference type="InterPro" id="IPR036179">
    <property type="entry name" value="Ig-like_dom_sf"/>
</dbReference>
<evidence type="ECO:0008006" key="6">
    <source>
        <dbReference type="Google" id="ProtNLM"/>
    </source>
</evidence>
<feature type="compositionally biased region" description="Acidic residues" evidence="1">
    <location>
        <begin position="180"/>
        <end position="189"/>
    </location>
</feature>
<dbReference type="EMBL" id="KZ308788">
    <property type="protein sequence ID" value="KAG8234199.1"/>
    <property type="molecule type" value="Genomic_DNA"/>
</dbReference>
<organism evidence="4 5">
    <name type="scientific">Ladona fulva</name>
    <name type="common">Scarce chaser dragonfly</name>
    <name type="synonym">Libellula fulva</name>
    <dbReference type="NCBI Taxonomy" id="123851"/>
    <lineage>
        <taxon>Eukaryota</taxon>
        <taxon>Metazoa</taxon>
        <taxon>Ecdysozoa</taxon>
        <taxon>Arthropoda</taxon>
        <taxon>Hexapoda</taxon>
        <taxon>Insecta</taxon>
        <taxon>Pterygota</taxon>
        <taxon>Palaeoptera</taxon>
        <taxon>Odonata</taxon>
        <taxon>Epiprocta</taxon>
        <taxon>Anisoptera</taxon>
        <taxon>Libelluloidea</taxon>
        <taxon>Libellulidae</taxon>
        <taxon>Ladona</taxon>
    </lineage>
</organism>
<dbReference type="SUPFAM" id="SSF49265">
    <property type="entry name" value="Fibronectin type III"/>
    <property type="match status" value="1"/>
</dbReference>
<feature type="compositionally biased region" description="Polar residues" evidence="1">
    <location>
        <begin position="168"/>
        <end position="179"/>
    </location>
</feature>
<reference evidence="4" key="2">
    <citation type="submission" date="2017-10" db="EMBL/GenBank/DDBJ databases">
        <title>Ladona fulva Genome sequencing and assembly.</title>
        <authorList>
            <person name="Murali S."/>
            <person name="Richards S."/>
            <person name="Bandaranaike D."/>
            <person name="Bellair M."/>
            <person name="Blankenburg K."/>
            <person name="Chao H."/>
            <person name="Dinh H."/>
            <person name="Doddapaneni H."/>
            <person name="Dugan-Rocha S."/>
            <person name="Elkadiri S."/>
            <person name="Gnanaolivu R."/>
            <person name="Hernandez B."/>
            <person name="Skinner E."/>
            <person name="Javaid M."/>
            <person name="Lee S."/>
            <person name="Li M."/>
            <person name="Ming W."/>
            <person name="Munidasa M."/>
            <person name="Muniz J."/>
            <person name="Nguyen L."/>
            <person name="Hughes D."/>
            <person name="Osuji N."/>
            <person name="Pu L.-L."/>
            <person name="Puazo M."/>
            <person name="Qu C."/>
            <person name="Quiroz J."/>
            <person name="Raj R."/>
            <person name="Weissenberger G."/>
            <person name="Xin Y."/>
            <person name="Zou X."/>
            <person name="Han Y."/>
            <person name="Worley K."/>
            <person name="Muzny D."/>
            <person name="Gibbs R."/>
        </authorList>
    </citation>
    <scope>NUCLEOTIDE SEQUENCE</scope>
    <source>
        <strain evidence="4">Sampled in the wild</strain>
    </source>
</reference>
<feature type="region of interest" description="Disordered" evidence="1">
    <location>
        <begin position="163"/>
        <end position="189"/>
    </location>
</feature>
<reference evidence="4" key="1">
    <citation type="submission" date="2013-04" db="EMBL/GenBank/DDBJ databases">
        <authorList>
            <person name="Qu J."/>
            <person name="Murali S.C."/>
            <person name="Bandaranaike D."/>
            <person name="Bellair M."/>
            <person name="Blankenburg K."/>
            <person name="Chao H."/>
            <person name="Dinh H."/>
            <person name="Doddapaneni H."/>
            <person name="Downs B."/>
            <person name="Dugan-Rocha S."/>
            <person name="Elkadiri S."/>
            <person name="Gnanaolivu R.D."/>
            <person name="Hernandez B."/>
            <person name="Javaid M."/>
            <person name="Jayaseelan J.C."/>
            <person name="Lee S."/>
            <person name="Li M."/>
            <person name="Ming W."/>
            <person name="Munidasa M."/>
            <person name="Muniz J."/>
            <person name="Nguyen L."/>
            <person name="Ongeri F."/>
            <person name="Osuji N."/>
            <person name="Pu L.-L."/>
            <person name="Puazo M."/>
            <person name="Qu C."/>
            <person name="Quiroz J."/>
            <person name="Raj R."/>
            <person name="Weissenberger G."/>
            <person name="Xin Y."/>
            <person name="Zou X."/>
            <person name="Han Y."/>
            <person name="Richards S."/>
            <person name="Worley K."/>
            <person name="Muzny D."/>
            <person name="Gibbs R."/>
        </authorList>
    </citation>
    <scope>NUCLEOTIDE SEQUENCE</scope>
    <source>
        <strain evidence="4">Sampled in the wild</strain>
    </source>
</reference>
<dbReference type="PROSITE" id="PS50835">
    <property type="entry name" value="IG_LIKE"/>
    <property type="match status" value="1"/>
</dbReference>
<evidence type="ECO:0000313" key="4">
    <source>
        <dbReference type="EMBL" id="KAG8234199.1"/>
    </source>
</evidence>
<dbReference type="OrthoDB" id="10062932at2759"/>
<comment type="caution">
    <text evidence="4">The sequence shown here is derived from an EMBL/GenBank/DDBJ whole genome shotgun (WGS) entry which is preliminary data.</text>
</comment>
<protein>
    <recommendedName>
        <fullName evidence="6">Fibronectin type-III domain-containing protein</fullName>
    </recommendedName>
</protein>
<dbReference type="Pfam" id="PF07679">
    <property type="entry name" value="I-set"/>
    <property type="match status" value="1"/>
</dbReference>
<evidence type="ECO:0000259" key="3">
    <source>
        <dbReference type="PROSITE" id="PS50853"/>
    </source>
</evidence>
<dbReference type="InterPro" id="IPR013783">
    <property type="entry name" value="Ig-like_fold"/>
</dbReference>
<feature type="domain" description="Fibronectin type-III" evidence="3">
    <location>
        <begin position="67"/>
        <end position="164"/>
    </location>
</feature>
<feature type="domain" description="Ig-like" evidence="2">
    <location>
        <begin position="1"/>
        <end position="61"/>
    </location>
</feature>
<dbReference type="PROSITE" id="PS50853">
    <property type="entry name" value="FN3"/>
    <property type="match status" value="1"/>
</dbReference>
<accession>A0A8K0P830</accession>
<dbReference type="GO" id="GO:0009653">
    <property type="term" value="P:anatomical structure morphogenesis"/>
    <property type="evidence" value="ECO:0007669"/>
    <property type="project" value="UniProtKB-ARBA"/>
</dbReference>
<name>A0A8K0P830_LADFU</name>